<dbReference type="RefSeq" id="WP_184200083.1">
    <property type="nucleotide sequence ID" value="NZ_JACHGW010000003.1"/>
</dbReference>
<dbReference type="Proteomes" id="UP000520814">
    <property type="component" value="Unassembled WGS sequence"/>
</dbReference>
<accession>A0A7W9W7S6</accession>
<proteinExistence type="predicted"/>
<dbReference type="AlphaFoldDB" id="A0A7W9W7S6"/>
<evidence type="ECO:0000313" key="1">
    <source>
        <dbReference type="EMBL" id="MBB6051993.1"/>
    </source>
</evidence>
<sequence length="171" mass="17920">MLQKILERELASGFASLPGTQIKGKLPVPGALINQALKEAIAKKSGPVKGVMVALLEGNKAIAVVAIDQFLLPKTLELPFTIEPTVAKDGELIATVQLDPPGGLVGVLIPLLAGMVPGVTANGTTLSIDLGAQLKEKSGHDFGSLIDTLELSTRRGFLDIHFALRVPEEKA</sequence>
<name>A0A7W9W7S6_ARMRO</name>
<dbReference type="EMBL" id="JACHGW010000003">
    <property type="protein sequence ID" value="MBB6051993.1"/>
    <property type="molecule type" value="Genomic_DNA"/>
</dbReference>
<keyword evidence="2" id="KW-1185">Reference proteome</keyword>
<protein>
    <submittedName>
        <fullName evidence="1">Uncharacterized protein</fullName>
    </submittedName>
</protein>
<comment type="caution">
    <text evidence="1">The sequence shown here is derived from an EMBL/GenBank/DDBJ whole genome shotgun (WGS) entry which is preliminary data.</text>
</comment>
<organism evidence="1 2">
    <name type="scientific">Armatimonas rosea</name>
    <dbReference type="NCBI Taxonomy" id="685828"/>
    <lineage>
        <taxon>Bacteria</taxon>
        <taxon>Bacillati</taxon>
        <taxon>Armatimonadota</taxon>
        <taxon>Armatimonadia</taxon>
        <taxon>Armatimonadales</taxon>
        <taxon>Armatimonadaceae</taxon>
        <taxon>Armatimonas</taxon>
    </lineage>
</organism>
<reference evidence="1 2" key="1">
    <citation type="submission" date="2020-08" db="EMBL/GenBank/DDBJ databases">
        <title>Genomic Encyclopedia of Type Strains, Phase IV (KMG-IV): sequencing the most valuable type-strain genomes for metagenomic binning, comparative biology and taxonomic classification.</title>
        <authorList>
            <person name="Goeker M."/>
        </authorList>
    </citation>
    <scope>NUCLEOTIDE SEQUENCE [LARGE SCALE GENOMIC DNA]</scope>
    <source>
        <strain evidence="1 2">DSM 23562</strain>
    </source>
</reference>
<evidence type="ECO:0000313" key="2">
    <source>
        <dbReference type="Proteomes" id="UP000520814"/>
    </source>
</evidence>
<gene>
    <name evidence="1" type="ORF">HNQ39_003803</name>
</gene>